<dbReference type="EC" id="3.5.1.90" evidence="1"/>
<dbReference type="Proteomes" id="UP000007177">
    <property type="component" value="Chromosome"/>
</dbReference>
<dbReference type="eggNOG" id="COG1865">
    <property type="taxonomic scope" value="Bacteria"/>
</dbReference>
<dbReference type="PANTHER" id="PTHR35336:SF5">
    <property type="entry name" value="ADENOSYLCOBINAMIDE AMIDOHYDROLASE"/>
    <property type="match status" value="1"/>
</dbReference>
<accession>H6LCN4</accession>
<dbReference type="InterPro" id="IPR052209">
    <property type="entry name" value="CbiZ"/>
</dbReference>
<dbReference type="KEGG" id="awo:Awo_c10300"/>
<dbReference type="Pfam" id="PF01955">
    <property type="entry name" value="CbiZ"/>
    <property type="match status" value="1"/>
</dbReference>
<name>H6LCN4_ACEWD</name>
<evidence type="ECO:0000313" key="1">
    <source>
        <dbReference type="EMBL" id="AFA47816.1"/>
    </source>
</evidence>
<reference evidence="1 2" key="2">
    <citation type="journal article" date="2012" name="PLoS ONE">
        <title>An ancient pathway combining carbon dioxide fixation with the generation and utilization of a sodium ion gradient for ATP synthesis.</title>
        <authorList>
            <person name="Poehlein A."/>
            <person name="Schmidt S."/>
            <person name="Kaster A.K."/>
            <person name="Goenrich M."/>
            <person name="Vollmers J."/>
            <person name="Thurmer A."/>
            <person name="Bertsch J."/>
            <person name="Schuchmann K."/>
            <person name="Voigt B."/>
            <person name="Hecker M."/>
            <person name="Daniel R."/>
            <person name="Thauer R.K."/>
            <person name="Gottschalk G."/>
            <person name="Muller V."/>
        </authorList>
    </citation>
    <scope>NUCLEOTIDE SEQUENCE [LARGE SCALE GENOMIC DNA]</scope>
    <source>
        <strain evidence="2">ATCC 29683 / DSM 1030 / JCM 2381 / KCTC 1655 / WB1</strain>
    </source>
</reference>
<proteinExistence type="predicted"/>
<keyword evidence="2" id="KW-1185">Reference proteome</keyword>
<dbReference type="STRING" id="931626.Awo_c10300"/>
<keyword evidence="1" id="KW-0378">Hydrolase</keyword>
<sequence length="385" mass="42276">MMLGVTATGDPIHRYHRCLVVPFAGPRKVISTAMEHGGYQENLTAVFNQDVNPGPGRLCEHMEPGQQEKMQTFIREELGLDPDTVARMATIVAMESAAIKSETYDILTVTAITTASLEVNGGRIGEKATSYEKNGEYVNLRPGTINSMVFVSGNMTPGCMARAMVTATEAKTAACQELMAGSLYSTGIATGSGTDNLMIICDSESTNQLTYAGKHGKLGELIGRLVRDTVKESLNAHMALNPLTQHRILARMKRYGVTEGTFFKKFNELSQEGQRHFPEWIDRLHRLDQEDELVTWTSLYVHLLDQLGWGLLSGVEAINSGAIILKQIAKGQAVNREQSIKAHESAEVVIQKMVNSFVTTLSEMVMAKEINFNSEGEKSSNEKTV</sequence>
<reference evidence="2" key="1">
    <citation type="submission" date="2011-07" db="EMBL/GenBank/DDBJ databases">
        <title>Complete genome sequence of Acetobacterium woodii.</title>
        <authorList>
            <person name="Poehlein A."/>
            <person name="Schmidt S."/>
            <person name="Kaster A.-K."/>
            <person name="Goenrich M."/>
            <person name="Vollmers J."/>
            <person name="Thuermer A."/>
            <person name="Gottschalk G."/>
            <person name="Thauer R.K."/>
            <person name="Daniel R."/>
            <person name="Mueller V."/>
        </authorList>
    </citation>
    <scope>NUCLEOTIDE SEQUENCE [LARGE SCALE GENOMIC DNA]</scope>
    <source>
        <strain evidence="2">ATCC 29683 / DSM 1030 / JCM 2381 / KCTC 1655 / WB1</strain>
    </source>
</reference>
<protein>
    <submittedName>
        <fullName evidence="1">Adenosylcobinamide amidohydrolase CbiZ1</fullName>
        <ecNumber evidence="1">3.5.1.90</ecNumber>
    </submittedName>
</protein>
<dbReference type="InterPro" id="IPR002808">
    <property type="entry name" value="AdoCbi_amidolase"/>
</dbReference>
<dbReference type="AlphaFoldDB" id="H6LCN4"/>
<dbReference type="PANTHER" id="PTHR35336">
    <property type="entry name" value="ADENOSYLCOBINAMIDE AMIDOHYDROLASE"/>
    <property type="match status" value="1"/>
</dbReference>
<dbReference type="HOGENOM" id="CLU_056334_0_0_9"/>
<gene>
    <name evidence="1" type="primary">cbiZ1</name>
    <name evidence="1" type="ordered locus">Awo_c10300</name>
</gene>
<organism evidence="1 2">
    <name type="scientific">Acetobacterium woodii (strain ATCC 29683 / DSM 1030 / JCM 2381 / KCTC 1655 / WB1)</name>
    <dbReference type="NCBI Taxonomy" id="931626"/>
    <lineage>
        <taxon>Bacteria</taxon>
        <taxon>Bacillati</taxon>
        <taxon>Bacillota</taxon>
        <taxon>Clostridia</taxon>
        <taxon>Eubacteriales</taxon>
        <taxon>Eubacteriaceae</taxon>
        <taxon>Acetobacterium</taxon>
    </lineage>
</organism>
<dbReference type="EMBL" id="CP002987">
    <property type="protein sequence ID" value="AFA47816.1"/>
    <property type="molecule type" value="Genomic_DNA"/>
</dbReference>
<evidence type="ECO:0000313" key="2">
    <source>
        <dbReference type="Proteomes" id="UP000007177"/>
    </source>
</evidence>
<dbReference type="GO" id="GO:0043756">
    <property type="term" value="F:adenosylcobinamide hydrolase activity"/>
    <property type="evidence" value="ECO:0007669"/>
    <property type="project" value="UniProtKB-EC"/>
</dbReference>
<dbReference type="RefSeq" id="WP_014355419.1">
    <property type="nucleotide sequence ID" value="NC_016894.1"/>
</dbReference>